<comment type="caution">
    <text evidence="1">The sequence shown here is derived from an EMBL/GenBank/DDBJ whole genome shotgun (WGS) entry which is preliminary data.</text>
</comment>
<dbReference type="EMBL" id="JAUSYA010000001">
    <property type="protein sequence ID" value="MDQ0684447.1"/>
    <property type="molecule type" value="Genomic_DNA"/>
</dbReference>
<dbReference type="Proteomes" id="UP001243364">
    <property type="component" value="Unassembled WGS sequence"/>
</dbReference>
<sequence length="126" mass="13076">MEVGLHLVADLLLRQLLDRAEQSVAGVVDDHVQASEVVVRTLHGLGGGRLVGDVQGQRQHRVAVRGDQVREGVGVAGGGGDLVAALQGGLGELAAEAARGTGDEPDLAHVNTFVRNEVLERDSTST</sequence>
<protein>
    <submittedName>
        <fullName evidence="1">Uncharacterized protein</fullName>
    </submittedName>
</protein>
<gene>
    <name evidence="1" type="ORF">QFZ56_003410</name>
</gene>
<organism evidence="1 2">
    <name type="scientific">Streptomyces achromogenes</name>
    <dbReference type="NCBI Taxonomy" id="67255"/>
    <lineage>
        <taxon>Bacteria</taxon>
        <taxon>Bacillati</taxon>
        <taxon>Actinomycetota</taxon>
        <taxon>Actinomycetes</taxon>
        <taxon>Kitasatosporales</taxon>
        <taxon>Streptomycetaceae</taxon>
        <taxon>Streptomyces</taxon>
    </lineage>
</organism>
<accession>A0ABU0Q1D2</accession>
<evidence type="ECO:0000313" key="1">
    <source>
        <dbReference type="EMBL" id="MDQ0684447.1"/>
    </source>
</evidence>
<evidence type="ECO:0000313" key="2">
    <source>
        <dbReference type="Proteomes" id="UP001243364"/>
    </source>
</evidence>
<keyword evidence="2" id="KW-1185">Reference proteome</keyword>
<proteinExistence type="predicted"/>
<name>A0ABU0Q1D2_STRAH</name>
<reference evidence="1 2" key="1">
    <citation type="submission" date="2023-07" db="EMBL/GenBank/DDBJ databases">
        <title>Comparative genomics of wheat-associated soil bacteria to identify genetic determinants of phenazine resistance.</title>
        <authorList>
            <person name="Mouncey N."/>
        </authorList>
    </citation>
    <scope>NUCLEOTIDE SEQUENCE [LARGE SCALE GENOMIC DNA]</scope>
    <source>
        <strain evidence="1 2">W4I19-2</strain>
    </source>
</reference>